<organism evidence="1">
    <name type="scientific">Microviridae sp. ct05d3</name>
    <dbReference type="NCBI Taxonomy" id="2824982"/>
    <lineage>
        <taxon>Viruses</taxon>
        <taxon>Monodnaviria</taxon>
        <taxon>Sangervirae</taxon>
        <taxon>Phixviricota</taxon>
        <taxon>Malgrandaviricetes</taxon>
        <taxon>Petitvirales</taxon>
        <taxon>Microviridae</taxon>
    </lineage>
</organism>
<accession>A0A8S5V1J5</accession>
<proteinExistence type="predicted"/>
<sequence length="212" mass="23004">MARENREWQEYMSNTAHQREVKDLRAAGLNPILSAMGGSGASTPAGSTSQFGNIAGAMPEAANAAEGYRLQRKMQNEQFKVMATQSDLNKELEIKAKNDGLASAAQAFKLSADRDYTFKMTSWLDRLNENSIANARALTAAQVANYGAQAQAALMNASSNATGVYNLGLLQHSDYAKKSKEAGMYNSRIGPYLPYIDKAFGYADSISGLLRR</sequence>
<evidence type="ECO:0000313" key="1">
    <source>
        <dbReference type="EMBL" id="DAG00487.1"/>
    </source>
</evidence>
<dbReference type="EMBL" id="BK016181">
    <property type="protein sequence ID" value="DAG00487.1"/>
    <property type="molecule type" value="Genomic_DNA"/>
</dbReference>
<protein>
    <submittedName>
        <fullName evidence="1">Minor capsid protein</fullName>
    </submittedName>
</protein>
<reference evidence="1" key="1">
    <citation type="journal article" date="2021" name="Proc. Natl. Acad. Sci. U.S.A.">
        <title>A Catalog of Tens of Thousands of Viruses from Human Metagenomes Reveals Hidden Associations with Chronic Diseases.</title>
        <authorList>
            <person name="Tisza M.J."/>
            <person name="Buck C.B."/>
        </authorList>
    </citation>
    <scope>NUCLEOTIDE SEQUENCE</scope>
    <source>
        <strain evidence="1">Ct05d3</strain>
    </source>
</reference>
<name>A0A8S5V1J5_9VIRU</name>